<dbReference type="PANTHER" id="PTHR24096">
    <property type="entry name" value="LONG-CHAIN-FATTY-ACID--COA LIGASE"/>
    <property type="match status" value="1"/>
</dbReference>
<keyword evidence="8" id="KW-1185">Reference proteome</keyword>
<dbReference type="PANTHER" id="PTHR24096:SF149">
    <property type="entry name" value="AMP-BINDING DOMAIN-CONTAINING PROTEIN-RELATED"/>
    <property type="match status" value="1"/>
</dbReference>
<dbReference type="EMBL" id="JALNTZ010000007">
    <property type="protein sequence ID" value="KAJ3646702.1"/>
    <property type="molecule type" value="Genomic_DNA"/>
</dbReference>
<dbReference type="AlphaFoldDB" id="A0AA38M8L8"/>
<keyword evidence="4" id="KW-0576">Peroxisome</keyword>
<dbReference type="Pfam" id="PF13193">
    <property type="entry name" value="AMP-binding_C"/>
    <property type="match status" value="1"/>
</dbReference>
<feature type="domain" description="AMP-dependent synthetase/ligase" evidence="5">
    <location>
        <begin position="3"/>
        <end position="343"/>
    </location>
</feature>
<accession>A0AA38M8L8</accession>
<comment type="caution">
    <text evidence="7">The sequence shown here is derived from an EMBL/GenBank/DDBJ whole genome shotgun (WGS) entry which is preliminary data.</text>
</comment>
<comment type="subcellular location">
    <subcellularLocation>
        <location evidence="1">Peroxisome</location>
    </subcellularLocation>
</comment>
<feature type="domain" description="AMP-binding enzyme C-terminal" evidence="6">
    <location>
        <begin position="394"/>
        <end position="466"/>
    </location>
</feature>
<evidence type="ECO:0000313" key="7">
    <source>
        <dbReference type="EMBL" id="KAJ3646702.1"/>
    </source>
</evidence>
<evidence type="ECO:0000313" key="8">
    <source>
        <dbReference type="Proteomes" id="UP001168821"/>
    </source>
</evidence>
<dbReference type="GO" id="GO:0005777">
    <property type="term" value="C:peroxisome"/>
    <property type="evidence" value="ECO:0007669"/>
    <property type="project" value="UniProtKB-SubCell"/>
</dbReference>
<dbReference type="SUPFAM" id="SSF56801">
    <property type="entry name" value="Acetyl-CoA synthetase-like"/>
    <property type="match status" value="1"/>
</dbReference>
<dbReference type="Gene3D" id="3.40.50.12780">
    <property type="entry name" value="N-terminal domain of ligase-like"/>
    <property type="match status" value="1"/>
</dbReference>
<evidence type="ECO:0000256" key="1">
    <source>
        <dbReference type="ARBA" id="ARBA00004275"/>
    </source>
</evidence>
<sequence length="483" mass="55096">MKKHFNKIAQIDIESGKKDTFANLLQRCIRVALYMADKQITRADVITLCTTHHLNTVVPYIATQFLGAKLNCINPLFPLDEIKYIMDTLRPIMIFAVPEVAAVLEEMIRDLSLASVIVVFGRSKKHLEFCDFLKPHANEDKFEPIKIDDLRETALYSTTSGSTGLLKIVSLNHYSFLGQSPNFIIRDHTNDDIHLSYITLGWISADFDISHSLRKGYCRLLSERFDGEGVWNTIDKYKPTVVVIPPGKVIEMLDHRKGNGEVHSVLDVMILGEKLSKNYKLQLREIFTQASVREIKKTEKIGSVGFPVPGMSYKIVDIETNEPLGPNRHGELRLKSKFITNPYHKTVSFNVFDEEGWWKTGDFAYYDEDHCLYVLGRLSAAFKYQEYLIIPEILENVLMEHPVVKQAAVVGIPTNDGHHAMGLIVLKPGFRVSEEEIAKFVEDKVPEERKLRAGVKFVKSLSLTISNRIKRKYLQQMILEGKL</sequence>
<gene>
    <name evidence="7" type="ORF">Zmor_024278</name>
</gene>
<protein>
    <recommendedName>
        <fullName evidence="9">Luciferin 4-monooxygenase</fullName>
    </recommendedName>
</protein>
<reference evidence="7" key="1">
    <citation type="journal article" date="2023" name="G3 (Bethesda)">
        <title>Whole genome assemblies of Zophobas morio and Tenebrio molitor.</title>
        <authorList>
            <person name="Kaur S."/>
            <person name="Stinson S.A."/>
            <person name="diCenzo G.C."/>
        </authorList>
    </citation>
    <scope>NUCLEOTIDE SEQUENCE</scope>
    <source>
        <strain evidence="7">QUZm001</strain>
    </source>
</reference>
<dbReference type="InterPro" id="IPR000873">
    <property type="entry name" value="AMP-dep_synth/lig_dom"/>
</dbReference>
<proteinExistence type="inferred from homology"/>
<comment type="similarity">
    <text evidence="2">Belongs to the ATP-dependent AMP-binding enzyme family.</text>
</comment>
<dbReference type="PROSITE" id="PS00455">
    <property type="entry name" value="AMP_BINDING"/>
    <property type="match status" value="1"/>
</dbReference>
<evidence type="ECO:0000256" key="3">
    <source>
        <dbReference type="ARBA" id="ARBA00022598"/>
    </source>
</evidence>
<dbReference type="InterPro" id="IPR020845">
    <property type="entry name" value="AMP-binding_CS"/>
</dbReference>
<evidence type="ECO:0000256" key="4">
    <source>
        <dbReference type="ARBA" id="ARBA00023140"/>
    </source>
</evidence>
<dbReference type="Gene3D" id="3.30.300.30">
    <property type="match status" value="1"/>
</dbReference>
<dbReference type="InterPro" id="IPR042099">
    <property type="entry name" value="ANL_N_sf"/>
</dbReference>
<dbReference type="Proteomes" id="UP001168821">
    <property type="component" value="Unassembled WGS sequence"/>
</dbReference>
<dbReference type="InterPro" id="IPR025110">
    <property type="entry name" value="AMP-bd_C"/>
</dbReference>
<evidence type="ECO:0000256" key="2">
    <source>
        <dbReference type="ARBA" id="ARBA00006432"/>
    </source>
</evidence>
<evidence type="ECO:0000259" key="6">
    <source>
        <dbReference type="Pfam" id="PF13193"/>
    </source>
</evidence>
<dbReference type="InterPro" id="IPR045851">
    <property type="entry name" value="AMP-bd_C_sf"/>
</dbReference>
<dbReference type="GO" id="GO:0016405">
    <property type="term" value="F:CoA-ligase activity"/>
    <property type="evidence" value="ECO:0007669"/>
    <property type="project" value="TreeGrafter"/>
</dbReference>
<name>A0AA38M8L8_9CUCU</name>
<evidence type="ECO:0000259" key="5">
    <source>
        <dbReference type="Pfam" id="PF00501"/>
    </source>
</evidence>
<evidence type="ECO:0008006" key="9">
    <source>
        <dbReference type="Google" id="ProtNLM"/>
    </source>
</evidence>
<keyword evidence="3" id="KW-0436">Ligase</keyword>
<organism evidence="7 8">
    <name type="scientific">Zophobas morio</name>
    <dbReference type="NCBI Taxonomy" id="2755281"/>
    <lineage>
        <taxon>Eukaryota</taxon>
        <taxon>Metazoa</taxon>
        <taxon>Ecdysozoa</taxon>
        <taxon>Arthropoda</taxon>
        <taxon>Hexapoda</taxon>
        <taxon>Insecta</taxon>
        <taxon>Pterygota</taxon>
        <taxon>Neoptera</taxon>
        <taxon>Endopterygota</taxon>
        <taxon>Coleoptera</taxon>
        <taxon>Polyphaga</taxon>
        <taxon>Cucujiformia</taxon>
        <taxon>Tenebrionidae</taxon>
        <taxon>Zophobas</taxon>
    </lineage>
</organism>
<dbReference type="Pfam" id="PF00501">
    <property type="entry name" value="AMP-binding"/>
    <property type="match status" value="1"/>
</dbReference>